<accession>A0A2J6SD43</accession>
<dbReference type="OrthoDB" id="3469147at2759"/>
<keyword evidence="3" id="KW-1185">Reference proteome</keyword>
<reference evidence="2 3" key="1">
    <citation type="submission" date="2016-04" db="EMBL/GenBank/DDBJ databases">
        <title>A degradative enzymes factory behind the ericoid mycorrhizal symbiosis.</title>
        <authorList>
            <consortium name="DOE Joint Genome Institute"/>
            <person name="Martino E."/>
            <person name="Morin E."/>
            <person name="Grelet G."/>
            <person name="Kuo A."/>
            <person name="Kohler A."/>
            <person name="Daghino S."/>
            <person name="Barry K."/>
            <person name="Choi C."/>
            <person name="Cichocki N."/>
            <person name="Clum A."/>
            <person name="Copeland A."/>
            <person name="Hainaut M."/>
            <person name="Haridas S."/>
            <person name="Labutti K."/>
            <person name="Lindquist E."/>
            <person name="Lipzen A."/>
            <person name="Khouja H.-R."/>
            <person name="Murat C."/>
            <person name="Ohm R."/>
            <person name="Olson A."/>
            <person name="Spatafora J."/>
            <person name="Veneault-Fourrey C."/>
            <person name="Henrissat B."/>
            <person name="Grigoriev I."/>
            <person name="Martin F."/>
            <person name="Perotto S."/>
        </authorList>
    </citation>
    <scope>NUCLEOTIDE SEQUENCE [LARGE SCALE GENOMIC DNA]</scope>
    <source>
        <strain evidence="2 3">F</strain>
    </source>
</reference>
<evidence type="ECO:0000313" key="3">
    <source>
        <dbReference type="Proteomes" id="UP000235786"/>
    </source>
</evidence>
<sequence length="190" mass="21905">MWQKNTWEILTRFVPKARNGPILRTYQRCFFRADGNRLRDHGIKDKVSFDSTKARVFVQVALASDGRIQDVDRKKHASHMCGNPHCQILEHIEMEDPDLNYQCDACRSRGIAWRKEGKEVTWNCGVHGEGVPDCKMQLMVLTEVERINLQLSLSLGRPLEILIEDPNHPYPTKVTSFEDFDGGFNFGEKD</sequence>
<evidence type="ECO:0000313" key="2">
    <source>
        <dbReference type="EMBL" id="PMD48680.1"/>
    </source>
</evidence>
<name>A0A2J6SD43_HYAVF</name>
<protein>
    <recommendedName>
        <fullName evidence="1">Zinc-binding loop region of homing endonuclease domain-containing protein</fullName>
    </recommendedName>
</protein>
<dbReference type="Pfam" id="PF05551">
    <property type="entry name" value="zf-His_Me_endon"/>
    <property type="match status" value="1"/>
</dbReference>
<evidence type="ECO:0000259" key="1">
    <source>
        <dbReference type="Pfam" id="PF05551"/>
    </source>
</evidence>
<dbReference type="InterPro" id="IPR044925">
    <property type="entry name" value="His-Me_finger_sf"/>
</dbReference>
<organism evidence="2 3">
    <name type="scientific">Hyaloscypha variabilis (strain UAMH 11265 / GT02V1 / F)</name>
    <name type="common">Meliniomyces variabilis</name>
    <dbReference type="NCBI Taxonomy" id="1149755"/>
    <lineage>
        <taxon>Eukaryota</taxon>
        <taxon>Fungi</taxon>
        <taxon>Dikarya</taxon>
        <taxon>Ascomycota</taxon>
        <taxon>Pezizomycotina</taxon>
        <taxon>Leotiomycetes</taxon>
        <taxon>Helotiales</taxon>
        <taxon>Hyaloscyphaceae</taxon>
        <taxon>Hyaloscypha</taxon>
        <taxon>Hyaloscypha variabilis</taxon>
    </lineage>
</organism>
<dbReference type="AlphaFoldDB" id="A0A2J6SD43"/>
<feature type="domain" description="Zinc-binding loop region of homing endonuclease" evidence="1">
    <location>
        <begin position="67"/>
        <end position="137"/>
    </location>
</feature>
<proteinExistence type="predicted"/>
<dbReference type="SUPFAM" id="SSF54060">
    <property type="entry name" value="His-Me finger endonucleases"/>
    <property type="match status" value="1"/>
</dbReference>
<dbReference type="EMBL" id="KZ613937">
    <property type="protein sequence ID" value="PMD48680.1"/>
    <property type="molecule type" value="Genomic_DNA"/>
</dbReference>
<dbReference type="Proteomes" id="UP000235786">
    <property type="component" value="Unassembled WGS sequence"/>
</dbReference>
<dbReference type="InterPro" id="IPR008704">
    <property type="entry name" value="Endonuclease_Zinc-binding_loop"/>
</dbReference>
<gene>
    <name evidence="2" type="ORF">L207DRAFT_14218</name>
</gene>